<evidence type="ECO:0000313" key="1">
    <source>
        <dbReference type="EMBL" id="ATL70787.1"/>
    </source>
</evidence>
<name>A0A291RU02_9NOCA</name>
<dbReference type="EMBL" id="CP023778">
    <property type="protein sequence ID" value="ATL70787.1"/>
    <property type="molecule type" value="Genomic_DNA"/>
</dbReference>
<dbReference type="KEGG" id="ntp:CRH09_35995"/>
<dbReference type="GeneID" id="88362653"/>
<sequence length="302" mass="34320">MPSGLTFEFESWRSPDDIWVIHGKGAGDRGVFLGTHPEGIYDEPVESIWNSYAFQIGADFGGIRIRQRDVILGMEVIDTPGRSWQRNDSDFRKAWSYKKDSKLRCVTDEWGLRYLPLRLTKTPDFSPDTDPFTDQYGHVIYSGTAGYPRWQQDDVTDQWISTTDTTNGTWAEGSVKVSNPTDTEMWVKWVLQAHPGVVYRLPDFSFGDDRFQRATADAARTITMPALVAGEHLRVDTDEHADQVVSDIDTQAWQRMRGVRFLYPIPPETPETVLPVSVKNAPAGVGVQVRCPRHWSRPWGLD</sequence>
<proteinExistence type="predicted"/>
<dbReference type="Proteomes" id="UP000221961">
    <property type="component" value="Chromosome"/>
</dbReference>
<reference evidence="1 2" key="1">
    <citation type="submission" date="2017-10" db="EMBL/GenBank/DDBJ databases">
        <title>Comparative genomics between pathogenic Norcardia.</title>
        <authorList>
            <person name="Zeng L."/>
        </authorList>
    </citation>
    <scope>NUCLEOTIDE SEQUENCE [LARGE SCALE GENOMIC DNA]</scope>
    <source>
        <strain evidence="1 2">NC_YFY_NT001</strain>
    </source>
</reference>
<dbReference type="RefSeq" id="WP_098697732.1">
    <property type="nucleotide sequence ID" value="NZ_CP023778.1"/>
</dbReference>
<gene>
    <name evidence="1" type="ORF">CRH09_35995</name>
</gene>
<organism evidence="1 2">
    <name type="scientific">Nocardia terpenica</name>
    <dbReference type="NCBI Taxonomy" id="455432"/>
    <lineage>
        <taxon>Bacteria</taxon>
        <taxon>Bacillati</taxon>
        <taxon>Actinomycetota</taxon>
        <taxon>Actinomycetes</taxon>
        <taxon>Mycobacteriales</taxon>
        <taxon>Nocardiaceae</taxon>
        <taxon>Nocardia</taxon>
    </lineage>
</organism>
<protein>
    <submittedName>
        <fullName evidence="1">Phage tail protein</fullName>
    </submittedName>
</protein>
<accession>A0A291RU02</accession>
<evidence type="ECO:0000313" key="2">
    <source>
        <dbReference type="Proteomes" id="UP000221961"/>
    </source>
</evidence>
<dbReference type="AlphaFoldDB" id="A0A291RU02"/>